<accession>A0ABP8HH43</accession>
<dbReference type="InterPro" id="IPR020846">
    <property type="entry name" value="MFS_dom"/>
</dbReference>
<dbReference type="PANTHER" id="PTHR42718">
    <property type="entry name" value="MAJOR FACILITATOR SUPERFAMILY MULTIDRUG TRANSPORTER MFSC"/>
    <property type="match status" value="1"/>
</dbReference>
<reference evidence="11" key="1">
    <citation type="journal article" date="2019" name="Int. J. Syst. Evol. Microbiol.">
        <title>The Global Catalogue of Microorganisms (GCM) 10K type strain sequencing project: providing services to taxonomists for standard genome sequencing and annotation.</title>
        <authorList>
            <consortium name="The Broad Institute Genomics Platform"/>
            <consortium name="The Broad Institute Genome Sequencing Center for Infectious Disease"/>
            <person name="Wu L."/>
            <person name="Ma J."/>
        </authorList>
    </citation>
    <scope>NUCLEOTIDE SEQUENCE [LARGE SCALE GENOMIC DNA]</scope>
    <source>
        <strain evidence="11">JCM 17666</strain>
    </source>
</reference>
<feature type="transmembrane region" description="Helical" evidence="8">
    <location>
        <begin position="302"/>
        <end position="323"/>
    </location>
</feature>
<feature type="transmembrane region" description="Helical" evidence="8">
    <location>
        <begin position="82"/>
        <end position="101"/>
    </location>
</feature>
<feature type="transmembrane region" description="Helical" evidence="8">
    <location>
        <begin position="406"/>
        <end position="425"/>
    </location>
</feature>
<dbReference type="Pfam" id="PF07690">
    <property type="entry name" value="MFS_1"/>
    <property type="match status" value="1"/>
</dbReference>
<evidence type="ECO:0000256" key="4">
    <source>
        <dbReference type="ARBA" id="ARBA00022692"/>
    </source>
</evidence>
<comment type="subcellular location">
    <subcellularLocation>
        <location evidence="1">Cell membrane</location>
        <topology evidence="1">Multi-pass membrane protein</topology>
    </subcellularLocation>
</comment>
<feature type="transmembrane region" description="Helical" evidence="8">
    <location>
        <begin position="335"/>
        <end position="355"/>
    </location>
</feature>
<feature type="transmembrane region" description="Helical" evidence="8">
    <location>
        <begin position="437"/>
        <end position="457"/>
    </location>
</feature>
<feature type="transmembrane region" description="Helical" evidence="8">
    <location>
        <begin position="269"/>
        <end position="290"/>
    </location>
</feature>
<feature type="region of interest" description="Disordered" evidence="7">
    <location>
        <begin position="465"/>
        <end position="490"/>
    </location>
</feature>
<feature type="transmembrane region" description="Helical" evidence="8">
    <location>
        <begin position="140"/>
        <end position="159"/>
    </location>
</feature>
<feature type="transmembrane region" description="Helical" evidence="8">
    <location>
        <begin position="361"/>
        <end position="385"/>
    </location>
</feature>
<sequence length="490" mass="50786">MSYGHIVSVTTNIRVTAIVVASALFMQNIDGTVVATALPDMARDMGVPPIHLSSAITSYLVALTVFIPISGWVADRFGAKRVFMWAIAIFTGASALCALSGGLAGLIAARVLQGLGGAMMVPVGRLLLLRRVKREELLSATTWLTMPALVGPLLGPPLGGFLTDTLSWQSVFWINVPVGILGLLLTWRLVPAADPQQPPAPDLTGMALSGVALTAIMIGVETVGRGLLPKGLPELCLAAGLGLFWLTVRHCKRVPDPAIDFSLLRIPTFHAATVAGSLFRIGAGALPFLLPLTLQIGFGLSALHSGIITLASALGSIGMRAVARFTLARFRVRSVLIAGSISFSLMLAACAALTASWPAVAIFTLLLIGGISRALVFATIGALAFADVSQRQLSAATSFQGTAQQLAKAVGVAVAACFMQFTMFLSGRTQAGEADFAAAFLMVAAMVLLSGPMFATLDKDAGAGISESKKTPGKSGVTPSPARDSAPSRP</sequence>
<dbReference type="EMBL" id="BAABFO010000021">
    <property type="protein sequence ID" value="GAA4339154.1"/>
    <property type="molecule type" value="Genomic_DNA"/>
</dbReference>
<feature type="transmembrane region" description="Helical" evidence="8">
    <location>
        <begin position="232"/>
        <end position="248"/>
    </location>
</feature>
<keyword evidence="6 8" id="KW-0472">Membrane</keyword>
<organism evidence="10 11">
    <name type="scientific">Pigmentiphaga soli</name>
    <dbReference type="NCBI Taxonomy" id="1007095"/>
    <lineage>
        <taxon>Bacteria</taxon>
        <taxon>Pseudomonadati</taxon>
        <taxon>Pseudomonadota</taxon>
        <taxon>Betaproteobacteria</taxon>
        <taxon>Burkholderiales</taxon>
        <taxon>Alcaligenaceae</taxon>
        <taxon>Pigmentiphaga</taxon>
    </lineage>
</organism>
<dbReference type="Proteomes" id="UP001501671">
    <property type="component" value="Unassembled WGS sequence"/>
</dbReference>
<feature type="domain" description="Major facilitator superfamily (MFS) profile" evidence="9">
    <location>
        <begin position="16"/>
        <end position="462"/>
    </location>
</feature>
<evidence type="ECO:0000256" key="3">
    <source>
        <dbReference type="ARBA" id="ARBA00022475"/>
    </source>
</evidence>
<gene>
    <name evidence="10" type="ORF">GCM10023144_37060</name>
</gene>
<dbReference type="PANTHER" id="PTHR42718:SF46">
    <property type="entry name" value="BLR6921 PROTEIN"/>
    <property type="match status" value="1"/>
</dbReference>
<protein>
    <submittedName>
        <fullName evidence="10">MFS transporter</fullName>
    </submittedName>
</protein>
<keyword evidence="4 8" id="KW-0812">Transmembrane</keyword>
<feature type="compositionally biased region" description="Low complexity" evidence="7">
    <location>
        <begin position="479"/>
        <end position="490"/>
    </location>
</feature>
<dbReference type="InterPro" id="IPR011701">
    <property type="entry name" value="MFS"/>
</dbReference>
<feature type="transmembrane region" description="Helical" evidence="8">
    <location>
        <begin position="49"/>
        <end position="70"/>
    </location>
</feature>
<evidence type="ECO:0000256" key="5">
    <source>
        <dbReference type="ARBA" id="ARBA00022989"/>
    </source>
</evidence>
<feature type="transmembrane region" description="Helical" evidence="8">
    <location>
        <begin position="202"/>
        <end position="220"/>
    </location>
</feature>
<evidence type="ECO:0000256" key="6">
    <source>
        <dbReference type="ARBA" id="ARBA00023136"/>
    </source>
</evidence>
<keyword evidence="2" id="KW-0813">Transport</keyword>
<keyword evidence="5 8" id="KW-1133">Transmembrane helix</keyword>
<feature type="transmembrane region" description="Helical" evidence="8">
    <location>
        <begin position="107"/>
        <end position="128"/>
    </location>
</feature>
<evidence type="ECO:0000256" key="7">
    <source>
        <dbReference type="SAM" id="MobiDB-lite"/>
    </source>
</evidence>
<evidence type="ECO:0000313" key="11">
    <source>
        <dbReference type="Proteomes" id="UP001501671"/>
    </source>
</evidence>
<keyword evidence="11" id="KW-1185">Reference proteome</keyword>
<evidence type="ECO:0000256" key="8">
    <source>
        <dbReference type="SAM" id="Phobius"/>
    </source>
</evidence>
<dbReference type="Gene3D" id="1.20.1250.20">
    <property type="entry name" value="MFS general substrate transporter like domains"/>
    <property type="match status" value="1"/>
</dbReference>
<dbReference type="Gene3D" id="1.20.1720.10">
    <property type="entry name" value="Multidrug resistance protein D"/>
    <property type="match status" value="1"/>
</dbReference>
<feature type="transmembrane region" description="Helical" evidence="8">
    <location>
        <begin position="12"/>
        <end position="29"/>
    </location>
</feature>
<name>A0ABP8HH43_9BURK</name>
<evidence type="ECO:0000313" key="10">
    <source>
        <dbReference type="EMBL" id="GAA4339154.1"/>
    </source>
</evidence>
<keyword evidence="3" id="KW-1003">Cell membrane</keyword>
<evidence type="ECO:0000259" key="9">
    <source>
        <dbReference type="PROSITE" id="PS50850"/>
    </source>
</evidence>
<dbReference type="SUPFAM" id="SSF103473">
    <property type="entry name" value="MFS general substrate transporter"/>
    <property type="match status" value="1"/>
</dbReference>
<feature type="transmembrane region" description="Helical" evidence="8">
    <location>
        <begin position="171"/>
        <end position="190"/>
    </location>
</feature>
<evidence type="ECO:0000256" key="1">
    <source>
        <dbReference type="ARBA" id="ARBA00004651"/>
    </source>
</evidence>
<dbReference type="PROSITE" id="PS50850">
    <property type="entry name" value="MFS"/>
    <property type="match status" value="1"/>
</dbReference>
<proteinExistence type="predicted"/>
<comment type="caution">
    <text evidence="10">The sequence shown here is derived from an EMBL/GenBank/DDBJ whole genome shotgun (WGS) entry which is preliminary data.</text>
</comment>
<dbReference type="InterPro" id="IPR036259">
    <property type="entry name" value="MFS_trans_sf"/>
</dbReference>
<evidence type="ECO:0000256" key="2">
    <source>
        <dbReference type="ARBA" id="ARBA00022448"/>
    </source>
</evidence>